<accession>H2ZUJ5</accession>
<evidence type="ECO:0000256" key="8">
    <source>
        <dbReference type="SAM" id="Phobius"/>
    </source>
</evidence>
<protein>
    <recommendedName>
        <fullName evidence="9">Ig-like domain-containing protein</fullName>
    </recommendedName>
</protein>
<reference evidence="11" key="1">
    <citation type="submission" date="2011-08" db="EMBL/GenBank/DDBJ databases">
        <title>The draft genome of Latimeria chalumnae.</title>
        <authorList>
            <person name="Di Palma F."/>
            <person name="Alfoldi J."/>
            <person name="Johnson J."/>
            <person name="Berlin A."/>
            <person name="Gnerre S."/>
            <person name="Jaffe D."/>
            <person name="MacCallum I."/>
            <person name="Young S."/>
            <person name="Walker B.J."/>
            <person name="Lander E."/>
            <person name="Lindblad-Toh K."/>
        </authorList>
    </citation>
    <scope>NUCLEOTIDE SEQUENCE [LARGE SCALE GENOMIC DNA]</scope>
    <source>
        <strain evidence="11">Wild caught</strain>
    </source>
</reference>
<organism evidence="10 11">
    <name type="scientific">Latimeria chalumnae</name>
    <name type="common">Coelacanth</name>
    <dbReference type="NCBI Taxonomy" id="7897"/>
    <lineage>
        <taxon>Eukaryota</taxon>
        <taxon>Metazoa</taxon>
        <taxon>Chordata</taxon>
        <taxon>Craniata</taxon>
        <taxon>Vertebrata</taxon>
        <taxon>Euteleostomi</taxon>
        <taxon>Coelacanthiformes</taxon>
        <taxon>Coelacanthidae</taxon>
        <taxon>Latimeria</taxon>
    </lineage>
</organism>
<dbReference type="GO" id="GO:0004888">
    <property type="term" value="F:transmembrane signaling receptor activity"/>
    <property type="evidence" value="ECO:0007669"/>
    <property type="project" value="TreeGrafter"/>
</dbReference>
<evidence type="ECO:0000256" key="1">
    <source>
        <dbReference type="ARBA" id="ARBA00004236"/>
    </source>
</evidence>
<dbReference type="InParanoid" id="H2ZUJ5"/>
<keyword evidence="8" id="KW-1133">Transmembrane helix</keyword>
<evidence type="ECO:0000259" key="9">
    <source>
        <dbReference type="PROSITE" id="PS50835"/>
    </source>
</evidence>
<dbReference type="FunCoup" id="H2ZUJ5">
    <property type="interactions" value="22"/>
</dbReference>
<dbReference type="GO" id="GO:0009897">
    <property type="term" value="C:external side of plasma membrane"/>
    <property type="evidence" value="ECO:0007669"/>
    <property type="project" value="TreeGrafter"/>
</dbReference>
<dbReference type="EMBL" id="AFYH01266769">
    <property type="status" value="NOT_ANNOTATED_CDS"/>
    <property type="molecule type" value="Genomic_DNA"/>
</dbReference>
<dbReference type="PANTHER" id="PTHR11481:SF60">
    <property type="entry name" value="IG-LIKE DOMAIN-CONTAINING PROTEIN"/>
    <property type="match status" value="1"/>
</dbReference>
<proteinExistence type="predicted"/>
<evidence type="ECO:0000256" key="5">
    <source>
        <dbReference type="ARBA" id="ARBA00023157"/>
    </source>
</evidence>
<evidence type="ECO:0000256" key="7">
    <source>
        <dbReference type="ARBA" id="ARBA00023319"/>
    </source>
</evidence>
<dbReference type="PROSITE" id="PS50835">
    <property type="entry name" value="IG_LIKE"/>
    <property type="match status" value="4"/>
</dbReference>
<dbReference type="PANTHER" id="PTHR11481">
    <property type="entry name" value="IMMUNOGLOBULIN FC RECEPTOR"/>
    <property type="match status" value="1"/>
</dbReference>
<evidence type="ECO:0000256" key="3">
    <source>
        <dbReference type="ARBA" id="ARBA00022729"/>
    </source>
</evidence>
<reference evidence="10" key="2">
    <citation type="submission" date="2025-08" db="UniProtKB">
        <authorList>
            <consortium name="Ensembl"/>
        </authorList>
    </citation>
    <scope>IDENTIFICATION</scope>
</reference>
<feature type="domain" description="Ig-like" evidence="9">
    <location>
        <begin position="111"/>
        <end position="196"/>
    </location>
</feature>
<dbReference type="InterPro" id="IPR050488">
    <property type="entry name" value="Ig_Fc_receptor"/>
</dbReference>
<dbReference type="HOGENOM" id="CLU_653081_0_0_1"/>
<feature type="domain" description="Ig-like" evidence="9">
    <location>
        <begin position="293"/>
        <end position="383"/>
    </location>
</feature>
<evidence type="ECO:0000313" key="10">
    <source>
        <dbReference type="Ensembl" id="ENSLACP00000001066.1"/>
    </source>
</evidence>
<dbReference type="InterPro" id="IPR007110">
    <property type="entry name" value="Ig-like_dom"/>
</dbReference>
<dbReference type="EMBL" id="AFYH01266770">
    <property type="status" value="NOT_ANNOTATED_CDS"/>
    <property type="molecule type" value="Genomic_DNA"/>
</dbReference>
<dbReference type="eggNOG" id="ENOG502S65W">
    <property type="taxonomic scope" value="Eukaryota"/>
</dbReference>
<keyword evidence="8" id="KW-0812">Transmembrane</keyword>
<dbReference type="InterPro" id="IPR013783">
    <property type="entry name" value="Ig-like_fold"/>
</dbReference>
<keyword evidence="6" id="KW-0325">Glycoprotein</keyword>
<dbReference type="STRING" id="7897.ENSLACP00000001066"/>
<dbReference type="EMBL" id="AFYH01266768">
    <property type="status" value="NOT_ANNOTATED_CDS"/>
    <property type="molecule type" value="Genomic_DNA"/>
</dbReference>
<dbReference type="SMART" id="SM00409">
    <property type="entry name" value="IG"/>
    <property type="match status" value="4"/>
</dbReference>
<sequence length="421" mass="46440">TEQAGFFTELFPKPHLEVPSGASLTEGDSATLKCNVQSNPRDAPLQYSFYKDGEKLNSDAVHQSQYTLGSIEMKDTGSYTCEAKAFDKNIKKESQTRQISVEGKQCCSVTPTLTASPGLTPVDESSFSLICTVPERSVKKNTTLYYSFYKEADPLTNRSISETYQIPVMALNHTGQYMCSAETWNRAVRKESAAIYIQVQAISLSLSLSDIIEGDSIVLLCSVTAGSLPITFTWGRQDDRQKSKELKSQSRELSIPLSSMKESHSGVYTCWASNREGNETATSKPVTVTVQTPVSGINISANIETPEIQLGQSLMLNCSVTRGSSPSFTWYHNGQKIQAPQDHYRLSQRGDSLIIDSARLDHGGSYQCTAENQFSNFRRFNLTSGTVVVIVLEQSFLTQTLSISFSLVLLLILIPVIFLAY</sequence>
<keyword evidence="7" id="KW-0393">Immunoglobulin domain</keyword>
<feature type="transmembrane region" description="Helical" evidence="8">
    <location>
        <begin position="401"/>
        <end position="420"/>
    </location>
</feature>
<dbReference type="GO" id="GO:0007166">
    <property type="term" value="P:cell surface receptor signaling pathway"/>
    <property type="evidence" value="ECO:0007669"/>
    <property type="project" value="TreeGrafter"/>
</dbReference>
<keyword evidence="3" id="KW-0732">Signal</keyword>
<dbReference type="SMART" id="SM00408">
    <property type="entry name" value="IGc2"/>
    <property type="match status" value="3"/>
</dbReference>
<feature type="domain" description="Ig-like" evidence="9">
    <location>
        <begin position="12"/>
        <end position="100"/>
    </location>
</feature>
<evidence type="ECO:0000313" key="11">
    <source>
        <dbReference type="Proteomes" id="UP000008672"/>
    </source>
</evidence>
<dbReference type="InterPro" id="IPR003598">
    <property type="entry name" value="Ig_sub2"/>
</dbReference>
<dbReference type="Gene3D" id="2.60.40.10">
    <property type="entry name" value="Immunoglobulins"/>
    <property type="match status" value="4"/>
</dbReference>
<comment type="subcellular location">
    <subcellularLocation>
        <location evidence="1">Cell membrane</location>
    </subcellularLocation>
</comment>
<feature type="domain" description="Ig-like" evidence="9">
    <location>
        <begin position="200"/>
        <end position="289"/>
    </location>
</feature>
<dbReference type="SUPFAM" id="SSF48726">
    <property type="entry name" value="Immunoglobulin"/>
    <property type="match status" value="3"/>
</dbReference>
<reference evidence="10" key="3">
    <citation type="submission" date="2025-09" db="UniProtKB">
        <authorList>
            <consortium name="Ensembl"/>
        </authorList>
    </citation>
    <scope>IDENTIFICATION</scope>
</reference>
<dbReference type="CDD" id="cd00096">
    <property type="entry name" value="Ig"/>
    <property type="match status" value="1"/>
</dbReference>
<dbReference type="Ensembl" id="ENSLACT00000001076.1">
    <property type="protein sequence ID" value="ENSLACP00000001066.1"/>
    <property type="gene ID" value="ENSLACG00000000955.1"/>
</dbReference>
<name>H2ZUJ5_LATCH</name>
<dbReference type="AlphaFoldDB" id="H2ZUJ5"/>
<dbReference type="EMBL" id="AFYH01266767">
    <property type="status" value="NOT_ANNOTATED_CDS"/>
    <property type="molecule type" value="Genomic_DNA"/>
</dbReference>
<dbReference type="InterPro" id="IPR036179">
    <property type="entry name" value="Ig-like_dom_sf"/>
</dbReference>
<keyword evidence="4 8" id="KW-0472">Membrane</keyword>
<dbReference type="OMA" id="HNQFIYS"/>
<evidence type="ECO:0000256" key="2">
    <source>
        <dbReference type="ARBA" id="ARBA00022475"/>
    </source>
</evidence>
<keyword evidence="11" id="KW-1185">Reference proteome</keyword>
<evidence type="ECO:0000256" key="4">
    <source>
        <dbReference type="ARBA" id="ARBA00023136"/>
    </source>
</evidence>
<evidence type="ECO:0000256" key="6">
    <source>
        <dbReference type="ARBA" id="ARBA00023180"/>
    </source>
</evidence>
<dbReference type="FunFam" id="2.60.40.10:FF:000357">
    <property type="entry name" value="Fc receptor like 1"/>
    <property type="match status" value="1"/>
</dbReference>
<dbReference type="GO" id="GO:0006955">
    <property type="term" value="P:immune response"/>
    <property type="evidence" value="ECO:0007669"/>
    <property type="project" value="TreeGrafter"/>
</dbReference>
<dbReference type="InterPro" id="IPR003599">
    <property type="entry name" value="Ig_sub"/>
</dbReference>
<dbReference type="Pfam" id="PF13927">
    <property type="entry name" value="Ig_3"/>
    <property type="match status" value="3"/>
</dbReference>
<keyword evidence="2" id="KW-1003">Cell membrane</keyword>
<keyword evidence="5" id="KW-1015">Disulfide bond</keyword>
<dbReference type="GeneTree" id="ENSGT01140000282577"/>
<dbReference type="Proteomes" id="UP000008672">
    <property type="component" value="Unassembled WGS sequence"/>
</dbReference>